<feature type="region of interest" description="Disordered" evidence="1">
    <location>
        <begin position="280"/>
        <end position="301"/>
    </location>
</feature>
<evidence type="ECO:0008006" key="3">
    <source>
        <dbReference type="Google" id="ProtNLM"/>
    </source>
</evidence>
<evidence type="ECO:0000313" key="2">
    <source>
        <dbReference type="EMBL" id="ABK22404.1"/>
    </source>
</evidence>
<evidence type="ECO:0000256" key="1">
    <source>
        <dbReference type="SAM" id="MobiDB-lite"/>
    </source>
</evidence>
<dbReference type="GO" id="GO:0010020">
    <property type="term" value="P:chloroplast fission"/>
    <property type="evidence" value="ECO:0007669"/>
    <property type="project" value="InterPro"/>
</dbReference>
<sequence>METDEIIMVLAQASKLHAKIEDAIERVLQYDTEINGENAAPAADEAQGGCVNGGKFSQSEMGVDGAMEARSLSSIRDALEVLEDQLDCFQILLQQQQADREAALSDLGESKRIFLGRLRRYQGREREVVDEALAFAGEPTVENDSLHQPPHPTLLPERLSFARSDEEHAQYYEDPDISLKNDAIKSLGWREETEEEKDSGLENSQTCRGVVADVYIKNDQTECKGIFSKVLCQSIERLQKPIVHAVSFAAKTALVVASIATVAVLTTVVNSKLSKESMRKAHSSPSAVALSSPSTGPKKSANLVKLHDSLEGL</sequence>
<dbReference type="AlphaFoldDB" id="A9NP43"/>
<protein>
    <recommendedName>
        <fullName evidence="3">Plastid division protein PDV2</fullName>
    </recommendedName>
</protein>
<dbReference type="InterPro" id="IPR038939">
    <property type="entry name" value="PDV1/PDV2"/>
</dbReference>
<name>A9NP43_PICSI</name>
<dbReference type="PANTHER" id="PTHR33600:SF3">
    <property type="entry name" value="PLASTID DIVISION PROTEIN PDV2"/>
    <property type="match status" value="1"/>
</dbReference>
<organism evidence="2">
    <name type="scientific">Picea sitchensis</name>
    <name type="common">Sitka spruce</name>
    <name type="synonym">Pinus sitchensis</name>
    <dbReference type="NCBI Taxonomy" id="3332"/>
    <lineage>
        <taxon>Eukaryota</taxon>
        <taxon>Viridiplantae</taxon>
        <taxon>Streptophyta</taxon>
        <taxon>Embryophyta</taxon>
        <taxon>Tracheophyta</taxon>
        <taxon>Spermatophyta</taxon>
        <taxon>Pinopsida</taxon>
        <taxon>Pinidae</taxon>
        <taxon>Conifers I</taxon>
        <taxon>Pinales</taxon>
        <taxon>Pinaceae</taxon>
        <taxon>Picea</taxon>
    </lineage>
</organism>
<reference evidence="2" key="1">
    <citation type="journal article" date="2008" name="BMC Genomics">
        <title>A conifer genomics resource of 200,000 spruce (Picea spp.) ESTs and 6,464 high-quality, sequence-finished full-length cDNAs for Sitka spruce (Picea sitchensis).</title>
        <authorList>
            <person name="Ralph S.G."/>
            <person name="Chun H.J."/>
            <person name="Kolosova N."/>
            <person name="Cooper D."/>
            <person name="Oddy C."/>
            <person name="Ritland C.E."/>
            <person name="Kirkpatrick R."/>
            <person name="Moore R."/>
            <person name="Barber S."/>
            <person name="Holt R.A."/>
            <person name="Jones S.J."/>
            <person name="Marra M.A."/>
            <person name="Douglas C.J."/>
            <person name="Ritland K."/>
            <person name="Bohlmann J."/>
        </authorList>
    </citation>
    <scope>NUCLEOTIDE SEQUENCE</scope>
    <source>
        <tissue evidence="2">Green portion of the leader tissue</tissue>
    </source>
</reference>
<proteinExistence type="evidence at transcript level"/>
<dbReference type="EMBL" id="EF083053">
    <property type="protein sequence ID" value="ABK22404.1"/>
    <property type="molecule type" value="mRNA"/>
</dbReference>
<dbReference type="PANTHER" id="PTHR33600">
    <property type="entry name" value="PLASTID DIVISION PROTEIN PDV2"/>
    <property type="match status" value="1"/>
</dbReference>
<feature type="compositionally biased region" description="Low complexity" evidence="1">
    <location>
        <begin position="283"/>
        <end position="294"/>
    </location>
</feature>
<accession>A9NP43</accession>